<sequence>MGKKLVLPVISFINQKYTSIQGCFFFRISKWNFLDIVVFLLKDNTDTKCYSIEDVTTEDNGNTNTMNIEAVSTIFENSSIHNLHQQPIYG</sequence>
<organism evidence="1 2">
    <name type="scientific">Adineta ricciae</name>
    <name type="common">Rotifer</name>
    <dbReference type="NCBI Taxonomy" id="249248"/>
    <lineage>
        <taxon>Eukaryota</taxon>
        <taxon>Metazoa</taxon>
        <taxon>Spiralia</taxon>
        <taxon>Gnathifera</taxon>
        <taxon>Rotifera</taxon>
        <taxon>Eurotatoria</taxon>
        <taxon>Bdelloidea</taxon>
        <taxon>Adinetida</taxon>
        <taxon>Adinetidae</taxon>
        <taxon>Adineta</taxon>
    </lineage>
</organism>
<name>A0A813NIN8_ADIRI</name>
<dbReference type="AlphaFoldDB" id="A0A813NIN8"/>
<protein>
    <submittedName>
        <fullName evidence="1">Uncharacterized protein</fullName>
    </submittedName>
</protein>
<reference evidence="1" key="1">
    <citation type="submission" date="2021-02" db="EMBL/GenBank/DDBJ databases">
        <authorList>
            <person name="Nowell W R."/>
        </authorList>
    </citation>
    <scope>NUCLEOTIDE SEQUENCE</scope>
</reference>
<evidence type="ECO:0000313" key="1">
    <source>
        <dbReference type="EMBL" id="CAF0740224.1"/>
    </source>
</evidence>
<evidence type="ECO:0000313" key="2">
    <source>
        <dbReference type="Proteomes" id="UP000663852"/>
    </source>
</evidence>
<comment type="caution">
    <text evidence="1">The sequence shown here is derived from an EMBL/GenBank/DDBJ whole genome shotgun (WGS) entry which is preliminary data.</text>
</comment>
<proteinExistence type="predicted"/>
<dbReference type="Proteomes" id="UP000663852">
    <property type="component" value="Unassembled WGS sequence"/>
</dbReference>
<dbReference type="EMBL" id="CAJNOJ010000004">
    <property type="protein sequence ID" value="CAF0740224.1"/>
    <property type="molecule type" value="Genomic_DNA"/>
</dbReference>
<gene>
    <name evidence="1" type="ORF">EDS130_LOCUS1682</name>
</gene>
<accession>A0A813NIN8</accession>